<evidence type="ECO:0000256" key="1">
    <source>
        <dbReference type="ARBA" id="ARBA00022801"/>
    </source>
</evidence>
<dbReference type="PANTHER" id="PTHR42872:SF6">
    <property type="entry name" value="PROTEIN-GLUTAMATE METHYLESTERASE_PROTEIN-GLUTAMINE GLUTAMINASE"/>
    <property type="match status" value="1"/>
</dbReference>
<dbReference type="PANTHER" id="PTHR42872">
    <property type="entry name" value="PROTEIN-GLUTAMATE METHYLESTERASE/PROTEIN-GLUTAMINE GLUTAMINASE"/>
    <property type="match status" value="1"/>
</dbReference>
<dbReference type="Proteomes" id="UP000672657">
    <property type="component" value="Unassembled WGS sequence"/>
</dbReference>
<gene>
    <name evidence="6" type="primary">cheB_10</name>
    <name evidence="6" type="ORF">LMG26411_05725</name>
</gene>
<dbReference type="SUPFAM" id="SSF52738">
    <property type="entry name" value="Methylesterase CheB, C-terminal domain"/>
    <property type="match status" value="1"/>
</dbReference>
<keyword evidence="7" id="KW-1185">Reference proteome</keyword>
<protein>
    <recommendedName>
        <fullName evidence="2">protein-glutamate methylesterase</fullName>
        <ecNumber evidence="2">3.1.1.61</ecNumber>
    </recommendedName>
</protein>
<dbReference type="Pfam" id="PF01339">
    <property type="entry name" value="CheB_methylest"/>
    <property type="match status" value="1"/>
</dbReference>
<keyword evidence="4" id="KW-0145">Chemotaxis</keyword>
<dbReference type="Gene3D" id="3.40.50.180">
    <property type="entry name" value="Methylesterase CheB, C-terminal domain"/>
    <property type="match status" value="1"/>
</dbReference>
<evidence type="ECO:0000313" key="6">
    <source>
        <dbReference type="EMBL" id="CAG2157858.1"/>
    </source>
</evidence>
<evidence type="ECO:0000256" key="2">
    <source>
        <dbReference type="ARBA" id="ARBA00039140"/>
    </source>
</evidence>
<feature type="active site" evidence="4">
    <location>
        <position position="38"/>
    </location>
</feature>
<dbReference type="RefSeq" id="WP_376989842.1">
    <property type="nucleotide sequence ID" value="NZ_CAJPVI010000043.1"/>
</dbReference>
<proteinExistence type="predicted"/>
<name>A0ABN7Q5E5_9BURK</name>
<accession>A0ABN7Q5E5</accession>
<dbReference type="PROSITE" id="PS50122">
    <property type="entry name" value="CHEB"/>
    <property type="match status" value="1"/>
</dbReference>
<dbReference type="InterPro" id="IPR035909">
    <property type="entry name" value="CheB_C"/>
</dbReference>
<dbReference type="GO" id="GO:0050568">
    <property type="term" value="F:protein-glutamine glutaminase activity"/>
    <property type="evidence" value="ECO:0007669"/>
    <property type="project" value="UniProtKB-EC"/>
</dbReference>
<keyword evidence="1 4" id="KW-0378">Hydrolase</keyword>
<dbReference type="EC" id="3.1.1.61" evidence="2"/>
<dbReference type="EMBL" id="CAJPVI010000043">
    <property type="protein sequence ID" value="CAG2157858.1"/>
    <property type="molecule type" value="Genomic_DNA"/>
</dbReference>
<comment type="caution">
    <text evidence="6">The sequence shown here is derived from an EMBL/GenBank/DDBJ whole genome shotgun (WGS) entry which is preliminary data.</text>
</comment>
<organism evidence="6 7">
    <name type="scientific">Cupriavidus numazuensis</name>
    <dbReference type="NCBI Taxonomy" id="221992"/>
    <lineage>
        <taxon>Bacteria</taxon>
        <taxon>Pseudomonadati</taxon>
        <taxon>Pseudomonadota</taxon>
        <taxon>Betaproteobacteria</taxon>
        <taxon>Burkholderiales</taxon>
        <taxon>Burkholderiaceae</taxon>
        <taxon>Cupriavidus</taxon>
    </lineage>
</organism>
<evidence type="ECO:0000256" key="4">
    <source>
        <dbReference type="PROSITE-ProRule" id="PRU00050"/>
    </source>
</evidence>
<sequence>MSGRIFVIGASMNGIAALSRLVRQLPADFPAPLFIAQHVSPASRGWLPRILSRAGPLPAEHPRDLEPIEAGHIYVAPPDHHLLVGKGYIRLSQGPRENHVRPAIDPLFRSAALSYGNAVVGVVLTGELNDGTAGLIAIKDRGGVAIIQDPLEAASPSMPRSALAHVKADYCCRLDDMAEVLMRLAADDPEPGDCGLDELMAIECRIAADVSGSEDWRRLRELGAPTDLNCPVCQCELYQLPDKRMPRLRCRAGHAFTAQTLLAETGSGMVPPSARSA</sequence>
<dbReference type="CDD" id="cd16433">
    <property type="entry name" value="CheB"/>
    <property type="match status" value="1"/>
</dbReference>
<dbReference type="InterPro" id="IPR011247">
    <property type="entry name" value="Chemotax_prot-Glu_Me-esterase"/>
</dbReference>
<evidence type="ECO:0000313" key="7">
    <source>
        <dbReference type="Proteomes" id="UP000672657"/>
    </source>
</evidence>
<evidence type="ECO:0000259" key="5">
    <source>
        <dbReference type="PROSITE" id="PS50122"/>
    </source>
</evidence>
<comment type="catalytic activity">
    <reaction evidence="3">
        <text>[protein]-L-glutamate 5-O-methyl ester + H2O = L-glutamyl-[protein] + methanol + H(+)</text>
        <dbReference type="Rhea" id="RHEA:23236"/>
        <dbReference type="Rhea" id="RHEA-COMP:10208"/>
        <dbReference type="Rhea" id="RHEA-COMP:10311"/>
        <dbReference type="ChEBI" id="CHEBI:15377"/>
        <dbReference type="ChEBI" id="CHEBI:15378"/>
        <dbReference type="ChEBI" id="CHEBI:17790"/>
        <dbReference type="ChEBI" id="CHEBI:29973"/>
        <dbReference type="ChEBI" id="CHEBI:82795"/>
        <dbReference type="EC" id="3.1.1.61"/>
    </reaction>
</comment>
<dbReference type="PIRSF" id="PIRSF036461">
    <property type="entry name" value="Chmtx_methlestr"/>
    <property type="match status" value="1"/>
</dbReference>
<evidence type="ECO:0000256" key="3">
    <source>
        <dbReference type="ARBA" id="ARBA00048267"/>
    </source>
</evidence>
<reference evidence="6 7" key="1">
    <citation type="submission" date="2021-03" db="EMBL/GenBank/DDBJ databases">
        <authorList>
            <person name="Peeters C."/>
        </authorList>
    </citation>
    <scope>NUCLEOTIDE SEQUENCE [LARGE SCALE GENOMIC DNA]</scope>
    <source>
        <strain evidence="6 7">LMG 26411</strain>
    </source>
</reference>
<feature type="active site" evidence="4">
    <location>
        <position position="11"/>
    </location>
</feature>
<feature type="active site" evidence="4">
    <location>
        <position position="130"/>
    </location>
</feature>
<feature type="domain" description="CheB-type methylesterase" evidence="5">
    <location>
        <begin position="1"/>
        <end position="182"/>
    </location>
</feature>
<dbReference type="InterPro" id="IPR000673">
    <property type="entry name" value="Sig_transdc_resp-reg_Me-estase"/>
</dbReference>